<sequence length="1290" mass="138275">MNKHMDRRIVRNFLIGFGIFGVIGCLAQAQAASLSLSQQPLFLTTGVGPNIFVTIDNSTSMQLTIVPDDYYSSDTVRKSRRSKSSDFNSLYYNPNVTYTAPYAVSYNSSTGAVTKTQLTTSFTSAYVNGFRTDLGAVDLSNDYKVSWGYNPNLTSTDVNVTRGSAYANSGLSTNGASVLAENPEADFKTVSSSQASTETVNCYYDCSGTYTSGSSTYTTTCTAVTTNNSDGTNHGSSTGIHNSSSNGKDNSNANGIGKTTTTYSCSRTTTTTVDNTKAGVPAYYYVYDKTLSACTSAATTNDDCYRLVIVSSTSGPNGSDERQNFANWYSFYRSRALAAQTATNLSLIDISDTVRLGWQALGDSSSCILSASSANCRGISNSSTSAYDNRLRAFSGAHRVAFFNWLGDIYYNQSTPLLQSLNRVGELLQTTGLNGPYAFSPGTTQSPQYSCRASYSLMVTDGIWNSAYSSGNYDGATMTLPDKTNYSPKAPYKDSYSSTLADLAFKYWATDAQSGLDNNVPSYTAVNGSVTYGSNSLSAYWNPKNDPATWQHLTGFYVGIGLSSALTNPAWDGNTFAGGYESIAAGTLNWPEAKSASYNNVYDLWHAAINSRGEFFSAESADELVSSMEEIVNRITQTTSASASQTSSPLLESDYTSTYTYVPTFSSSDWSGDVTKYLRSTSSSTEQWSAQSLLDEKDYTSRKIYIASSAATDGLASFAWSNLTSTQQSALNKTLSGTTDSYGSKRVDYLRGDRTYESSSTTPSFRVRGHVLGDIIDSTPARVAAPSSSTALMNATVSSSSTSYSDFKTTWANRDTRIYVGANDGMLHAFNDDGEEVFAFIPTAVLDNLYKLSDPNYTSTHQYYVDGTPVTGDVYFDGAWHTVLIGTLRGGGRAVFALDITDPDNIKLLWEKSASDSQYSELGFTYSKPVITRLHTGEWGVVLANGYNSTNDKAVLYLMSVADGSRIGNALEVSDSSTTANGLSSPYVADINGDLIADYVYAGDLHGNLWRFDLIGDSLTSTTTAGNLKVAFSTNPLYTAKASSQSGATTLVQPITASPYLVKHPTGTGYIVIFGTGKYLESGDAAADTTKAMTIYGVWDRQTDGSSATSTPSLTYANLQQQTIGGDETITYTSTTGTSLSTTANTVSNNTVSWYDPSTNKSGQYGWYINFPLTGEMVISKPFLLSDTLIMSSLTPNDDPCESGAETYLYALDPYKGGGTDSLLLGTSTSYSRVALSGLLSGVTPFVYSDGTISLSGTSADSSSDLNSSVILDGTSNRRQTWRVISNQAD</sequence>
<proteinExistence type="inferred from homology"/>
<comment type="caution">
    <text evidence="9">The sequence shown here is derived from an EMBL/GenBank/DDBJ whole genome shotgun (WGS) entry which is preliminary data.</text>
</comment>
<dbReference type="GO" id="GO:0009289">
    <property type="term" value="C:pilus"/>
    <property type="evidence" value="ECO:0007669"/>
    <property type="project" value="UniProtKB-SubCell"/>
</dbReference>
<evidence type="ECO:0000256" key="2">
    <source>
        <dbReference type="ARBA" id="ARBA00008387"/>
    </source>
</evidence>
<organism evidence="9 10">
    <name type="scientific">Pseudomonas duriflava</name>
    <dbReference type="NCBI Taxonomy" id="459528"/>
    <lineage>
        <taxon>Bacteria</taxon>
        <taxon>Pseudomonadati</taxon>
        <taxon>Pseudomonadota</taxon>
        <taxon>Gammaproteobacteria</taxon>
        <taxon>Pseudomonadales</taxon>
        <taxon>Pseudomonadaceae</taxon>
        <taxon>Pseudomonas</taxon>
    </lineage>
</organism>
<gene>
    <name evidence="9" type="ORF">IQ22_01764</name>
</gene>
<protein>
    <submittedName>
        <fullName evidence="9">Type IV pilus assembly protein PilY1</fullName>
    </submittedName>
</protein>
<keyword evidence="6" id="KW-0281">Fimbrium</keyword>
<feature type="compositionally biased region" description="Polar residues" evidence="7">
    <location>
        <begin position="230"/>
        <end position="255"/>
    </location>
</feature>
<dbReference type="GO" id="GO:0046872">
    <property type="term" value="F:metal ion binding"/>
    <property type="evidence" value="ECO:0007669"/>
    <property type="project" value="UniProtKB-KW"/>
</dbReference>
<evidence type="ECO:0000256" key="3">
    <source>
        <dbReference type="ARBA" id="ARBA00022558"/>
    </source>
</evidence>
<keyword evidence="4" id="KW-0479">Metal-binding</keyword>
<name>A0A562QDP1_9PSED</name>
<keyword evidence="10" id="KW-1185">Reference proteome</keyword>
<keyword evidence="3" id="KW-1029">Fimbrium biogenesis</keyword>
<dbReference type="Pfam" id="PF05567">
    <property type="entry name" value="T4P_PilY1"/>
    <property type="match status" value="1"/>
</dbReference>
<evidence type="ECO:0000259" key="8">
    <source>
        <dbReference type="Pfam" id="PF05567"/>
    </source>
</evidence>
<evidence type="ECO:0000256" key="4">
    <source>
        <dbReference type="ARBA" id="ARBA00022723"/>
    </source>
</evidence>
<evidence type="ECO:0000313" key="10">
    <source>
        <dbReference type="Proteomes" id="UP000316905"/>
    </source>
</evidence>
<dbReference type="EMBL" id="VLKY01000005">
    <property type="protein sequence ID" value="TWI54861.1"/>
    <property type="molecule type" value="Genomic_DNA"/>
</dbReference>
<evidence type="ECO:0000313" key="9">
    <source>
        <dbReference type="EMBL" id="TWI54861.1"/>
    </source>
</evidence>
<dbReference type="SUPFAM" id="SSF50998">
    <property type="entry name" value="Quinoprotein alcohol dehydrogenase-like"/>
    <property type="match status" value="1"/>
</dbReference>
<feature type="region of interest" description="Disordered" evidence="7">
    <location>
        <begin position="228"/>
        <end position="255"/>
    </location>
</feature>
<comment type="subcellular location">
    <subcellularLocation>
        <location evidence="1">Fimbrium</location>
    </subcellularLocation>
</comment>
<keyword evidence="5" id="KW-0106">Calcium</keyword>
<dbReference type="InterPro" id="IPR011047">
    <property type="entry name" value="Quinoprotein_ADH-like_sf"/>
</dbReference>
<reference evidence="9 10" key="1">
    <citation type="journal article" date="2015" name="Stand. Genomic Sci.">
        <title>Genomic Encyclopedia of Bacterial and Archaeal Type Strains, Phase III: the genomes of soil and plant-associated and newly described type strains.</title>
        <authorList>
            <person name="Whitman W.B."/>
            <person name="Woyke T."/>
            <person name="Klenk H.P."/>
            <person name="Zhou Y."/>
            <person name="Lilburn T.G."/>
            <person name="Beck B.J."/>
            <person name="De Vos P."/>
            <person name="Vandamme P."/>
            <person name="Eisen J.A."/>
            <person name="Garrity G."/>
            <person name="Hugenholtz P."/>
            <person name="Kyrpides N.C."/>
        </authorList>
    </citation>
    <scope>NUCLEOTIDE SEQUENCE [LARGE SCALE GENOMIC DNA]</scope>
    <source>
        <strain evidence="9 10">CGMCC 1.6858</strain>
    </source>
</reference>
<evidence type="ECO:0000256" key="1">
    <source>
        <dbReference type="ARBA" id="ARBA00004561"/>
    </source>
</evidence>
<evidence type="ECO:0000256" key="7">
    <source>
        <dbReference type="SAM" id="MobiDB-lite"/>
    </source>
</evidence>
<evidence type="ECO:0000256" key="6">
    <source>
        <dbReference type="ARBA" id="ARBA00023263"/>
    </source>
</evidence>
<dbReference type="InterPro" id="IPR008707">
    <property type="entry name" value="B-propeller_PilY1"/>
</dbReference>
<feature type="domain" description="PilY1 beta-propeller" evidence="8">
    <location>
        <begin position="772"/>
        <end position="1135"/>
    </location>
</feature>
<dbReference type="PROSITE" id="PS51257">
    <property type="entry name" value="PROKAR_LIPOPROTEIN"/>
    <property type="match status" value="1"/>
</dbReference>
<evidence type="ECO:0000256" key="5">
    <source>
        <dbReference type="ARBA" id="ARBA00022837"/>
    </source>
</evidence>
<accession>A0A562QDP1</accession>
<dbReference type="Proteomes" id="UP000316905">
    <property type="component" value="Unassembled WGS sequence"/>
</dbReference>
<comment type="similarity">
    <text evidence="2">Belongs to the PilY1 family.</text>
</comment>